<feature type="transmembrane region" description="Helical" evidence="6">
    <location>
        <begin position="202"/>
        <end position="222"/>
    </location>
</feature>
<name>A0A3N4JXZ9_9PEZI</name>
<gene>
    <name evidence="8" type="ORF">L873DRAFT_1678489</name>
</gene>
<evidence type="ECO:0000256" key="2">
    <source>
        <dbReference type="ARBA" id="ARBA00022692"/>
    </source>
</evidence>
<evidence type="ECO:0000313" key="9">
    <source>
        <dbReference type="Proteomes" id="UP000276215"/>
    </source>
</evidence>
<feature type="domain" description="EamA" evidence="7">
    <location>
        <begin position="75"/>
        <end position="216"/>
    </location>
</feature>
<dbReference type="InterPro" id="IPR000620">
    <property type="entry name" value="EamA_dom"/>
</dbReference>
<keyword evidence="9" id="KW-1185">Reference proteome</keyword>
<reference evidence="8 9" key="1">
    <citation type="journal article" date="2018" name="Nat. Ecol. Evol.">
        <title>Pezizomycetes genomes reveal the molecular basis of ectomycorrhizal truffle lifestyle.</title>
        <authorList>
            <person name="Murat C."/>
            <person name="Payen T."/>
            <person name="Noel B."/>
            <person name="Kuo A."/>
            <person name="Morin E."/>
            <person name="Chen J."/>
            <person name="Kohler A."/>
            <person name="Krizsan K."/>
            <person name="Balestrini R."/>
            <person name="Da Silva C."/>
            <person name="Montanini B."/>
            <person name="Hainaut M."/>
            <person name="Levati E."/>
            <person name="Barry K.W."/>
            <person name="Belfiori B."/>
            <person name="Cichocki N."/>
            <person name="Clum A."/>
            <person name="Dockter R.B."/>
            <person name="Fauchery L."/>
            <person name="Guy J."/>
            <person name="Iotti M."/>
            <person name="Le Tacon F."/>
            <person name="Lindquist E.A."/>
            <person name="Lipzen A."/>
            <person name="Malagnac F."/>
            <person name="Mello A."/>
            <person name="Molinier V."/>
            <person name="Miyauchi S."/>
            <person name="Poulain J."/>
            <person name="Riccioni C."/>
            <person name="Rubini A."/>
            <person name="Sitrit Y."/>
            <person name="Splivallo R."/>
            <person name="Traeger S."/>
            <person name="Wang M."/>
            <person name="Zifcakova L."/>
            <person name="Wipf D."/>
            <person name="Zambonelli A."/>
            <person name="Paolocci F."/>
            <person name="Nowrousian M."/>
            <person name="Ottonello S."/>
            <person name="Baldrian P."/>
            <person name="Spatafora J.W."/>
            <person name="Henrissat B."/>
            <person name="Nagy L.G."/>
            <person name="Aury J.M."/>
            <person name="Wincker P."/>
            <person name="Grigoriev I.V."/>
            <person name="Bonfante P."/>
            <person name="Martin F.M."/>
        </authorList>
    </citation>
    <scope>NUCLEOTIDE SEQUENCE [LARGE SCALE GENOMIC DNA]</scope>
    <source>
        <strain evidence="8 9">120613-1</strain>
    </source>
</reference>
<feature type="domain" description="EamA" evidence="7">
    <location>
        <begin position="258"/>
        <end position="393"/>
    </location>
</feature>
<sequence>MPQETKQDPSSLLRLLTPVSTTVDKDSLSIPIYAQSRHSTSTHSFADHVLPPHHQSRFRAGRALTWSKSVVYNNRGILLVLLSQFFGSTMSLCTRLLETSFPVQKMHAMQILFIRQSITSVVVGILMIFRNVEHAPWGPWGVRWLLVARGFGGFFGVFGLYYSLAYLDLSDAIVITFLAPIVAAFACSLIPYLNESFTRTEFFASIFSLFGVVLIARPASFFSRDSANTPDDPSTVHSPRSLLPAGEIPTATPHQRLIAVLVALLGVLGAASAFTTIRWIGTRAHALIVMLYFSNFCCVVSLASLLLIPSIGGIIWPHTLLQWGLIIGLGISGFATQFFLTLGLQIEKAGRATNMVYSQMLFALAWERIVWGTTPGWGSLVGSGFILGSVLWVGVKKAQKPEVAKERTADEEVGLMSESSEGEGEEGDQWLEMDSEVDAWGLGEDGDGENEEETSDSGQRKNTA</sequence>
<feature type="compositionally biased region" description="Acidic residues" evidence="5">
    <location>
        <begin position="444"/>
        <end position="455"/>
    </location>
</feature>
<dbReference type="Pfam" id="PF00892">
    <property type="entry name" value="EamA"/>
    <property type="match status" value="2"/>
</dbReference>
<dbReference type="STRING" id="1336337.A0A3N4JXZ9"/>
<feature type="transmembrane region" description="Helical" evidence="6">
    <location>
        <begin position="320"/>
        <end position="342"/>
    </location>
</feature>
<feature type="transmembrane region" description="Helical" evidence="6">
    <location>
        <begin position="173"/>
        <end position="193"/>
    </location>
</feature>
<feature type="transmembrane region" description="Helical" evidence="6">
    <location>
        <begin position="109"/>
        <end position="129"/>
    </location>
</feature>
<accession>A0A3N4JXZ9</accession>
<keyword evidence="3 6" id="KW-1133">Transmembrane helix</keyword>
<dbReference type="EMBL" id="ML120376">
    <property type="protein sequence ID" value="RPB00991.1"/>
    <property type="molecule type" value="Genomic_DNA"/>
</dbReference>
<feature type="transmembrane region" description="Helical" evidence="6">
    <location>
        <begin position="354"/>
        <end position="371"/>
    </location>
</feature>
<feature type="transmembrane region" description="Helical" evidence="6">
    <location>
        <begin position="77"/>
        <end position="97"/>
    </location>
</feature>
<dbReference type="InterPro" id="IPR037185">
    <property type="entry name" value="EmrE-like"/>
</dbReference>
<feature type="transmembrane region" description="Helical" evidence="6">
    <location>
        <begin position="257"/>
        <end position="280"/>
    </location>
</feature>
<comment type="subcellular location">
    <subcellularLocation>
        <location evidence="1">Membrane</location>
        <topology evidence="1">Multi-pass membrane protein</topology>
    </subcellularLocation>
</comment>
<feature type="transmembrane region" description="Helical" evidence="6">
    <location>
        <begin position="287"/>
        <end position="308"/>
    </location>
</feature>
<organism evidence="8 9">
    <name type="scientific">Choiromyces venosus 120613-1</name>
    <dbReference type="NCBI Taxonomy" id="1336337"/>
    <lineage>
        <taxon>Eukaryota</taxon>
        <taxon>Fungi</taxon>
        <taxon>Dikarya</taxon>
        <taxon>Ascomycota</taxon>
        <taxon>Pezizomycotina</taxon>
        <taxon>Pezizomycetes</taxon>
        <taxon>Pezizales</taxon>
        <taxon>Tuberaceae</taxon>
        <taxon>Choiromyces</taxon>
    </lineage>
</organism>
<evidence type="ECO:0000259" key="7">
    <source>
        <dbReference type="Pfam" id="PF00892"/>
    </source>
</evidence>
<feature type="compositionally biased region" description="Acidic residues" evidence="5">
    <location>
        <begin position="420"/>
        <end position="437"/>
    </location>
</feature>
<dbReference type="Proteomes" id="UP000276215">
    <property type="component" value="Unassembled WGS sequence"/>
</dbReference>
<evidence type="ECO:0000256" key="3">
    <source>
        <dbReference type="ARBA" id="ARBA00022989"/>
    </source>
</evidence>
<dbReference type="SUPFAM" id="SSF103481">
    <property type="entry name" value="Multidrug resistance efflux transporter EmrE"/>
    <property type="match status" value="2"/>
</dbReference>
<keyword evidence="2 6" id="KW-0812">Transmembrane</keyword>
<evidence type="ECO:0000313" key="8">
    <source>
        <dbReference type="EMBL" id="RPB00991.1"/>
    </source>
</evidence>
<keyword evidence="4 6" id="KW-0472">Membrane</keyword>
<evidence type="ECO:0000256" key="4">
    <source>
        <dbReference type="ARBA" id="ARBA00023136"/>
    </source>
</evidence>
<dbReference type="AlphaFoldDB" id="A0A3N4JXZ9"/>
<evidence type="ECO:0000256" key="6">
    <source>
        <dbReference type="SAM" id="Phobius"/>
    </source>
</evidence>
<feature type="region of interest" description="Disordered" evidence="5">
    <location>
        <begin position="403"/>
        <end position="464"/>
    </location>
</feature>
<dbReference type="PANTHER" id="PTHR22911">
    <property type="entry name" value="ACYL-MALONYL CONDENSING ENZYME-RELATED"/>
    <property type="match status" value="1"/>
</dbReference>
<proteinExistence type="predicted"/>
<dbReference type="PANTHER" id="PTHR22911:SF6">
    <property type="entry name" value="SOLUTE CARRIER FAMILY 35 MEMBER G1"/>
    <property type="match status" value="1"/>
</dbReference>
<dbReference type="GO" id="GO:0016020">
    <property type="term" value="C:membrane"/>
    <property type="evidence" value="ECO:0007669"/>
    <property type="project" value="UniProtKB-SubCell"/>
</dbReference>
<protein>
    <recommendedName>
        <fullName evidence="7">EamA domain-containing protein</fullName>
    </recommendedName>
</protein>
<dbReference type="OrthoDB" id="306876at2759"/>
<evidence type="ECO:0000256" key="5">
    <source>
        <dbReference type="SAM" id="MobiDB-lite"/>
    </source>
</evidence>
<feature type="transmembrane region" description="Helical" evidence="6">
    <location>
        <begin position="377"/>
        <end position="395"/>
    </location>
</feature>
<feature type="transmembrane region" description="Helical" evidence="6">
    <location>
        <begin position="141"/>
        <end position="161"/>
    </location>
</feature>
<evidence type="ECO:0000256" key="1">
    <source>
        <dbReference type="ARBA" id="ARBA00004141"/>
    </source>
</evidence>